<proteinExistence type="predicted"/>
<dbReference type="Proteomes" id="UP000630142">
    <property type="component" value="Unassembled WGS sequence"/>
</dbReference>
<sequence>MNDFLDAIGLVLVIEGLIYCGFPFFARRLAEEVRGTSDGVLRIGGLVAMIAGVVLIWVIRG</sequence>
<name>A0A8J3DP30_9HYPH</name>
<dbReference type="PANTHER" id="PTHR38602:SF1">
    <property type="entry name" value="INNER MEMBRANE PROTEIN"/>
    <property type="match status" value="1"/>
</dbReference>
<keyword evidence="1" id="KW-0812">Transmembrane</keyword>
<feature type="transmembrane region" description="Helical" evidence="1">
    <location>
        <begin position="6"/>
        <end position="27"/>
    </location>
</feature>
<evidence type="ECO:0000313" key="2">
    <source>
        <dbReference type="EMBL" id="GHD10755.1"/>
    </source>
</evidence>
<keyword evidence="1" id="KW-1133">Transmembrane helix</keyword>
<reference evidence="2" key="1">
    <citation type="journal article" date="2014" name="Int. J. Syst. Evol. Microbiol.">
        <title>Complete genome sequence of Corynebacterium casei LMG S-19264T (=DSM 44701T), isolated from a smear-ripened cheese.</title>
        <authorList>
            <consortium name="US DOE Joint Genome Institute (JGI-PGF)"/>
            <person name="Walter F."/>
            <person name="Albersmeier A."/>
            <person name="Kalinowski J."/>
            <person name="Ruckert C."/>
        </authorList>
    </citation>
    <scope>NUCLEOTIDE SEQUENCE</scope>
    <source>
        <strain evidence="2">KCTC 42249</strain>
    </source>
</reference>
<organism evidence="2 3">
    <name type="scientific">Tianweitania populi</name>
    <dbReference type="NCBI Taxonomy" id="1607949"/>
    <lineage>
        <taxon>Bacteria</taxon>
        <taxon>Pseudomonadati</taxon>
        <taxon>Pseudomonadota</taxon>
        <taxon>Alphaproteobacteria</taxon>
        <taxon>Hyphomicrobiales</taxon>
        <taxon>Phyllobacteriaceae</taxon>
        <taxon>Tianweitania</taxon>
    </lineage>
</organism>
<dbReference type="AlphaFoldDB" id="A0A8J3DP30"/>
<dbReference type="Pfam" id="PF09838">
    <property type="entry name" value="DUF2065"/>
    <property type="match status" value="1"/>
</dbReference>
<dbReference type="RefSeq" id="WP_189502655.1">
    <property type="nucleotide sequence ID" value="NZ_BMZQ01000001.1"/>
</dbReference>
<dbReference type="EMBL" id="BMZQ01000001">
    <property type="protein sequence ID" value="GHD10755.1"/>
    <property type="molecule type" value="Genomic_DNA"/>
</dbReference>
<dbReference type="PANTHER" id="PTHR38602">
    <property type="entry name" value="INNER MEMBRANE PROTEIN-RELATED"/>
    <property type="match status" value="1"/>
</dbReference>
<protein>
    <recommendedName>
        <fullName evidence="4">DUF2065 domain-containing protein</fullName>
    </recommendedName>
</protein>
<feature type="transmembrane region" description="Helical" evidence="1">
    <location>
        <begin position="39"/>
        <end position="59"/>
    </location>
</feature>
<keyword evidence="3" id="KW-1185">Reference proteome</keyword>
<accession>A0A8J3DP30</accession>
<keyword evidence="1" id="KW-0472">Membrane</keyword>
<gene>
    <name evidence="2" type="ORF">GCM10016234_13070</name>
</gene>
<reference evidence="2" key="2">
    <citation type="submission" date="2020-09" db="EMBL/GenBank/DDBJ databases">
        <authorList>
            <person name="Sun Q."/>
            <person name="Kim S."/>
        </authorList>
    </citation>
    <scope>NUCLEOTIDE SEQUENCE</scope>
    <source>
        <strain evidence="2">KCTC 42249</strain>
    </source>
</reference>
<comment type="caution">
    <text evidence="2">The sequence shown here is derived from an EMBL/GenBank/DDBJ whole genome shotgun (WGS) entry which is preliminary data.</text>
</comment>
<dbReference type="InterPro" id="IPR019201">
    <property type="entry name" value="DUF2065"/>
</dbReference>
<evidence type="ECO:0000256" key="1">
    <source>
        <dbReference type="SAM" id="Phobius"/>
    </source>
</evidence>
<evidence type="ECO:0000313" key="3">
    <source>
        <dbReference type="Proteomes" id="UP000630142"/>
    </source>
</evidence>
<evidence type="ECO:0008006" key="4">
    <source>
        <dbReference type="Google" id="ProtNLM"/>
    </source>
</evidence>